<dbReference type="AlphaFoldDB" id="A0A6A6A823"/>
<sequence>MGQSPLQGYWLASRCKHDCGRTSSVVFALLQLLEAVHGSGRLQPSRSVYYKVTLIQEAASSSCFSTVNASVRPELPLGCGRKFK</sequence>
<gene>
    <name evidence="1" type="ORF">P153DRAFT_368272</name>
</gene>
<dbReference type="EMBL" id="ML977510">
    <property type="protein sequence ID" value="KAF2127706.1"/>
    <property type="molecule type" value="Genomic_DNA"/>
</dbReference>
<dbReference type="GeneID" id="54408905"/>
<reference evidence="1" key="1">
    <citation type="journal article" date="2020" name="Stud. Mycol.">
        <title>101 Dothideomycetes genomes: a test case for predicting lifestyles and emergence of pathogens.</title>
        <authorList>
            <person name="Haridas S."/>
            <person name="Albert R."/>
            <person name="Binder M."/>
            <person name="Bloem J."/>
            <person name="Labutti K."/>
            <person name="Salamov A."/>
            <person name="Andreopoulos B."/>
            <person name="Baker S."/>
            <person name="Barry K."/>
            <person name="Bills G."/>
            <person name="Bluhm B."/>
            <person name="Cannon C."/>
            <person name="Castanera R."/>
            <person name="Culley D."/>
            <person name="Daum C."/>
            <person name="Ezra D."/>
            <person name="Gonzalez J."/>
            <person name="Henrissat B."/>
            <person name="Kuo A."/>
            <person name="Liang C."/>
            <person name="Lipzen A."/>
            <person name="Lutzoni F."/>
            <person name="Magnuson J."/>
            <person name="Mondo S."/>
            <person name="Nolan M."/>
            <person name="Ohm R."/>
            <person name="Pangilinan J."/>
            <person name="Park H.-J."/>
            <person name="Ramirez L."/>
            <person name="Alfaro M."/>
            <person name="Sun H."/>
            <person name="Tritt A."/>
            <person name="Yoshinaga Y."/>
            <person name="Zwiers L.-H."/>
            <person name="Turgeon B."/>
            <person name="Goodwin S."/>
            <person name="Spatafora J."/>
            <person name="Crous P."/>
            <person name="Grigoriev I."/>
        </authorList>
    </citation>
    <scope>NUCLEOTIDE SEQUENCE</scope>
    <source>
        <strain evidence="1">CBS 119687</strain>
    </source>
</reference>
<dbReference type="RefSeq" id="XP_033522095.1">
    <property type="nucleotide sequence ID" value="XM_033668473.1"/>
</dbReference>
<evidence type="ECO:0000313" key="2">
    <source>
        <dbReference type="Proteomes" id="UP000799771"/>
    </source>
</evidence>
<name>A0A6A6A823_9PLEO</name>
<evidence type="ECO:0000313" key="1">
    <source>
        <dbReference type="EMBL" id="KAF2127706.1"/>
    </source>
</evidence>
<keyword evidence="2" id="KW-1185">Reference proteome</keyword>
<accession>A0A6A6A823</accession>
<protein>
    <submittedName>
        <fullName evidence="1">Uncharacterized protein</fullName>
    </submittedName>
</protein>
<dbReference type="Proteomes" id="UP000799771">
    <property type="component" value="Unassembled WGS sequence"/>
</dbReference>
<proteinExistence type="predicted"/>
<organism evidence="1 2">
    <name type="scientific">Dothidotthia symphoricarpi CBS 119687</name>
    <dbReference type="NCBI Taxonomy" id="1392245"/>
    <lineage>
        <taxon>Eukaryota</taxon>
        <taxon>Fungi</taxon>
        <taxon>Dikarya</taxon>
        <taxon>Ascomycota</taxon>
        <taxon>Pezizomycotina</taxon>
        <taxon>Dothideomycetes</taxon>
        <taxon>Pleosporomycetidae</taxon>
        <taxon>Pleosporales</taxon>
        <taxon>Dothidotthiaceae</taxon>
        <taxon>Dothidotthia</taxon>
    </lineage>
</organism>